<dbReference type="RefSeq" id="WP_109626417.1">
    <property type="nucleotide sequence ID" value="NZ_JANKBI010000004.1"/>
</dbReference>
<comment type="catalytic activity">
    <reaction evidence="10">
        <text>chorismate + L-glutamine = anthranilate + pyruvate + L-glutamate + H(+)</text>
        <dbReference type="Rhea" id="RHEA:21732"/>
        <dbReference type="ChEBI" id="CHEBI:15361"/>
        <dbReference type="ChEBI" id="CHEBI:15378"/>
        <dbReference type="ChEBI" id="CHEBI:16567"/>
        <dbReference type="ChEBI" id="CHEBI:29748"/>
        <dbReference type="ChEBI" id="CHEBI:29985"/>
        <dbReference type="ChEBI" id="CHEBI:58359"/>
        <dbReference type="EC" id="4.1.3.27"/>
    </reaction>
</comment>
<dbReference type="InterPro" id="IPR006805">
    <property type="entry name" value="Anth_synth_I_N"/>
</dbReference>
<evidence type="ECO:0000256" key="9">
    <source>
        <dbReference type="ARBA" id="ARBA00025634"/>
    </source>
</evidence>
<dbReference type="Proteomes" id="UP000245412">
    <property type="component" value="Unassembled WGS sequence"/>
</dbReference>
<keyword evidence="7" id="KW-0460">Magnesium</keyword>
<dbReference type="SUPFAM" id="SSF56322">
    <property type="entry name" value="ADC synthase"/>
    <property type="match status" value="1"/>
</dbReference>
<dbReference type="GO" id="GO:0046820">
    <property type="term" value="F:4-amino-4-deoxychorismate synthase activity"/>
    <property type="evidence" value="ECO:0007669"/>
    <property type="project" value="UniProtKB-EC"/>
</dbReference>
<dbReference type="InterPro" id="IPR015890">
    <property type="entry name" value="Chorismate_C"/>
</dbReference>
<dbReference type="PANTHER" id="PTHR11236:SF48">
    <property type="entry name" value="ISOCHORISMATE SYNTHASE MENF"/>
    <property type="match status" value="1"/>
</dbReference>
<accession>A0AB73T3C8</accession>
<comment type="cofactor">
    <cofactor evidence="1">
        <name>Mg(2+)</name>
        <dbReference type="ChEBI" id="CHEBI:18420"/>
    </cofactor>
</comment>
<dbReference type="Gene3D" id="3.60.120.10">
    <property type="entry name" value="Anthranilate synthase"/>
    <property type="match status" value="1"/>
</dbReference>
<organism evidence="14 15">
    <name type="scientific">Murimonas intestini</name>
    <dbReference type="NCBI Taxonomy" id="1337051"/>
    <lineage>
        <taxon>Bacteria</taxon>
        <taxon>Bacillati</taxon>
        <taxon>Bacillota</taxon>
        <taxon>Clostridia</taxon>
        <taxon>Lachnospirales</taxon>
        <taxon>Lachnospiraceae</taxon>
        <taxon>Murimonas</taxon>
    </lineage>
</organism>
<dbReference type="GO" id="GO:0004049">
    <property type="term" value="F:anthranilate synthase activity"/>
    <property type="evidence" value="ECO:0007669"/>
    <property type="project" value="UniProtKB-EC"/>
</dbReference>
<dbReference type="EMBL" id="QGGY01000006">
    <property type="protein sequence ID" value="PWJ75470.1"/>
    <property type="molecule type" value="Genomic_DNA"/>
</dbReference>
<dbReference type="AlphaFoldDB" id="A0AB73T3C8"/>
<dbReference type="PRINTS" id="PR00095">
    <property type="entry name" value="ANTSNTHASEI"/>
</dbReference>
<evidence type="ECO:0000256" key="3">
    <source>
        <dbReference type="ARBA" id="ARBA00013139"/>
    </source>
</evidence>
<proteinExistence type="predicted"/>
<dbReference type="GO" id="GO:0009396">
    <property type="term" value="P:folic acid-containing compound biosynthetic process"/>
    <property type="evidence" value="ECO:0007669"/>
    <property type="project" value="InterPro"/>
</dbReference>
<comment type="subunit">
    <text evidence="2">Heterotetramer consisting of two non-identical subunits: a beta subunit (TrpG) and a large alpha subunit (TrpE).</text>
</comment>
<evidence type="ECO:0000256" key="1">
    <source>
        <dbReference type="ARBA" id="ARBA00001946"/>
    </source>
</evidence>
<evidence type="ECO:0000256" key="10">
    <source>
        <dbReference type="ARBA" id="ARBA00047683"/>
    </source>
</evidence>
<feature type="region of interest" description="Disordered" evidence="11">
    <location>
        <begin position="270"/>
        <end position="290"/>
    </location>
</feature>
<evidence type="ECO:0000256" key="11">
    <source>
        <dbReference type="SAM" id="MobiDB-lite"/>
    </source>
</evidence>
<dbReference type="NCBIfam" id="TIGR00553">
    <property type="entry name" value="pabB"/>
    <property type="match status" value="1"/>
</dbReference>
<reference evidence="14 15" key="1">
    <citation type="submission" date="2018-05" db="EMBL/GenBank/DDBJ databases">
        <authorList>
            <person name="Goeker M."/>
            <person name="Huntemann M."/>
            <person name="Clum A."/>
            <person name="Pillay M."/>
            <person name="Palaniappan K."/>
            <person name="Varghese N."/>
            <person name="Mikhailova N."/>
            <person name="Stamatis D."/>
            <person name="Reddy T."/>
            <person name="Daum C."/>
            <person name="Shapiro N."/>
            <person name="Ivanova N."/>
            <person name="Kyrpides N."/>
            <person name="Woyke T."/>
        </authorList>
    </citation>
    <scope>NUCLEOTIDE SEQUENCE [LARGE SCALE GENOMIC DNA]</scope>
    <source>
        <strain evidence="14 15">DSM 26524</strain>
    </source>
</reference>
<dbReference type="Pfam" id="PF00425">
    <property type="entry name" value="Chorismate_bind"/>
    <property type="match status" value="1"/>
</dbReference>
<evidence type="ECO:0000313" key="14">
    <source>
        <dbReference type="EMBL" id="PWJ75470.1"/>
    </source>
</evidence>
<evidence type="ECO:0000256" key="4">
    <source>
        <dbReference type="ARBA" id="ARBA00020653"/>
    </source>
</evidence>
<feature type="domain" description="Chorismate-utilising enzyme C-terminal" evidence="12">
    <location>
        <begin position="185"/>
        <end position="438"/>
    </location>
</feature>
<dbReference type="EC" id="2.6.1.85" evidence="3"/>
<keyword evidence="8" id="KW-0456">Lyase</keyword>
<dbReference type="GO" id="GO:0046872">
    <property type="term" value="F:metal ion binding"/>
    <property type="evidence" value="ECO:0007669"/>
    <property type="project" value="UniProtKB-KW"/>
</dbReference>
<evidence type="ECO:0000256" key="5">
    <source>
        <dbReference type="ARBA" id="ARBA00022679"/>
    </source>
</evidence>
<dbReference type="GO" id="GO:0000162">
    <property type="term" value="P:L-tryptophan biosynthetic process"/>
    <property type="evidence" value="ECO:0007669"/>
    <property type="project" value="TreeGrafter"/>
</dbReference>
<comment type="function">
    <text evidence="9">Part of a heterotetrameric complex that catalyzes the two-step biosynthesis of anthranilate, an intermediate in the biosynthesis of L-tryptophan. In the first step, the glutamine-binding beta subunit (TrpG) of anthranilate synthase (AS) provides the glutamine amidotransferase activity which generates ammonia as a substrate that, along with chorismate, is used in the second step, catalyzed by the large alpha subunit of AS (TrpE) to produce anthranilate. In the absence of TrpG, TrpE can synthesize anthranilate directly from chorismate and high concentrations of ammonia.</text>
</comment>
<evidence type="ECO:0000256" key="6">
    <source>
        <dbReference type="ARBA" id="ARBA00022723"/>
    </source>
</evidence>
<sequence length="447" mass="50483">MRRIRELKDYIPVHEIFSLFAHEEDAVFLDSSLENELGRHSVIARRSYLKLVNGKHFTVNGVRQEISFEEYLKTYLNENKEENPTDLPIVSGAVGYFSYDYGMRKEGILSEKEAGPAEIPDCIINFYDEFIVEDLRARKVWLIANGHLEEAGAALDRLEEEIKNRGEQPAARTAAGNSHTSDFTKEEYLKAIQDMIDYIVEGDIYIANMTRQLMAAGNRSPYEVFKRLRKANPSPFGGYLNYGEFQVVCASPERFLRMKNGIAETRPIKGTRKRGCTAEEDESLRQELSDSQKDRSELLMIVDLERNDLNKVCRPGSVKVTELFSVETYATVFHLSANIRGELENGRNAVDLIEAAFPGGSITGAPKRRAMEIIEELEHSRRGLYTGTIGYISLDGACDFNIVIRTAVFCRGRYTLGAGGGITCESELEFEYEETLQKARAVLEAIC</sequence>
<keyword evidence="15" id="KW-1185">Reference proteome</keyword>
<evidence type="ECO:0000256" key="2">
    <source>
        <dbReference type="ARBA" id="ARBA00011575"/>
    </source>
</evidence>
<dbReference type="InterPro" id="IPR005802">
    <property type="entry name" value="ADC_synth_comp_1"/>
</dbReference>
<evidence type="ECO:0000259" key="12">
    <source>
        <dbReference type="Pfam" id="PF00425"/>
    </source>
</evidence>
<keyword evidence="5" id="KW-0808">Transferase</keyword>
<evidence type="ECO:0000256" key="7">
    <source>
        <dbReference type="ARBA" id="ARBA00022842"/>
    </source>
</evidence>
<evidence type="ECO:0000256" key="8">
    <source>
        <dbReference type="ARBA" id="ARBA00023239"/>
    </source>
</evidence>
<gene>
    <name evidence="14" type="ORF">C7383_10640</name>
</gene>
<protein>
    <recommendedName>
        <fullName evidence="4">Anthranilate synthase component 1</fullName>
        <ecNumber evidence="3">2.6.1.85</ecNumber>
    </recommendedName>
</protein>
<keyword evidence="6" id="KW-0479">Metal-binding</keyword>
<dbReference type="InterPro" id="IPR019999">
    <property type="entry name" value="Anth_synth_I-like"/>
</dbReference>
<dbReference type="Pfam" id="PF04715">
    <property type="entry name" value="Anth_synt_I_N"/>
    <property type="match status" value="1"/>
</dbReference>
<comment type="caution">
    <text evidence="14">The sequence shown here is derived from an EMBL/GenBank/DDBJ whole genome shotgun (WGS) entry which is preliminary data.</text>
</comment>
<evidence type="ECO:0000313" key="15">
    <source>
        <dbReference type="Proteomes" id="UP000245412"/>
    </source>
</evidence>
<dbReference type="InterPro" id="IPR005801">
    <property type="entry name" value="ADC_synthase"/>
</dbReference>
<feature type="domain" description="Anthranilate synthase component I N-terminal" evidence="13">
    <location>
        <begin position="13"/>
        <end position="142"/>
    </location>
</feature>
<dbReference type="PANTHER" id="PTHR11236">
    <property type="entry name" value="AMINOBENZOATE/ANTHRANILATE SYNTHASE"/>
    <property type="match status" value="1"/>
</dbReference>
<evidence type="ECO:0000259" key="13">
    <source>
        <dbReference type="Pfam" id="PF04715"/>
    </source>
</evidence>
<name>A0AB73T3C8_9FIRM</name>